<dbReference type="HOGENOM" id="CLU_1824505_0_0_12"/>
<dbReference type="EMBL" id="CP002959">
    <property type="protein sequence ID" value="AFM11012.1"/>
    <property type="molecule type" value="Genomic_DNA"/>
</dbReference>
<name>I4B155_TURPD</name>
<dbReference type="Proteomes" id="UP000006048">
    <property type="component" value="Chromosome"/>
</dbReference>
<feature type="region of interest" description="Disordered" evidence="1">
    <location>
        <begin position="1"/>
        <end position="31"/>
    </location>
</feature>
<evidence type="ECO:0000256" key="1">
    <source>
        <dbReference type="SAM" id="MobiDB-lite"/>
    </source>
</evidence>
<reference evidence="2 3" key="1">
    <citation type="submission" date="2012-06" db="EMBL/GenBank/DDBJ databases">
        <title>The complete chromosome of genome of Turneriella parva DSM 21527.</title>
        <authorList>
            <consortium name="US DOE Joint Genome Institute (JGI-PGF)"/>
            <person name="Lucas S."/>
            <person name="Han J."/>
            <person name="Lapidus A."/>
            <person name="Bruce D."/>
            <person name="Goodwin L."/>
            <person name="Pitluck S."/>
            <person name="Peters L."/>
            <person name="Kyrpides N."/>
            <person name="Mavromatis K."/>
            <person name="Ivanova N."/>
            <person name="Mikhailova N."/>
            <person name="Chertkov O."/>
            <person name="Detter J.C."/>
            <person name="Tapia R."/>
            <person name="Han C."/>
            <person name="Land M."/>
            <person name="Hauser L."/>
            <person name="Markowitz V."/>
            <person name="Cheng J.-F."/>
            <person name="Hugenholtz P."/>
            <person name="Woyke T."/>
            <person name="Wu D."/>
            <person name="Gronow S."/>
            <person name="Wellnitz S."/>
            <person name="Brambilla E."/>
            <person name="Klenk H.-P."/>
            <person name="Eisen J.A."/>
        </authorList>
    </citation>
    <scope>NUCLEOTIDE SEQUENCE [LARGE SCALE GENOMIC DNA]</scope>
    <source>
        <strain evidence="3">ATCC BAA-1111 / DSM 21527 / NCTC 11395 / H</strain>
    </source>
</reference>
<gene>
    <name evidence="2" type="ordered locus">Turpa_0356</name>
</gene>
<organism evidence="2 3">
    <name type="scientific">Turneriella parva (strain ATCC BAA-1111 / DSM 21527 / NCTC 11395 / H)</name>
    <name type="common">Leptospira parva</name>
    <dbReference type="NCBI Taxonomy" id="869212"/>
    <lineage>
        <taxon>Bacteria</taxon>
        <taxon>Pseudomonadati</taxon>
        <taxon>Spirochaetota</taxon>
        <taxon>Spirochaetia</taxon>
        <taxon>Leptospirales</taxon>
        <taxon>Leptospiraceae</taxon>
        <taxon>Turneriella</taxon>
    </lineage>
</organism>
<evidence type="ECO:0000313" key="3">
    <source>
        <dbReference type="Proteomes" id="UP000006048"/>
    </source>
</evidence>
<proteinExistence type="predicted"/>
<feature type="compositionally biased region" description="Basic residues" evidence="1">
    <location>
        <begin position="1"/>
        <end position="14"/>
    </location>
</feature>
<keyword evidence="3" id="KW-1185">Reference proteome</keyword>
<dbReference type="PATRIC" id="fig|869212.3.peg.324"/>
<dbReference type="RefSeq" id="WP_014801532.1">
    <property type="nucleotide sequence ID" value="NC_018020.1"/>
</dbReference>
<dbReference type="STRING" id="869212.Turpa_0356"/>
<protein>
    <submittedName>
        <fullName evidence="2">Uncharacterized protein</fullName>
    </submittedName>
</protein>
<dbReference type="KEGG" id="tpx:Turpa_0356"/>
<sequence>MAKSTAKKSTKTKKAAPGSGKRNRATKVKTAKDARRVISDRRYEARKLVTRLTFIGFSFDISFLQLPGSIFVPQLNALLVDQSAGGCSLVFMRANPLTANLIVGNTCIIQIEPERVLKASIRWVKELDGKLVNAGFEFEAG</sequence>
<accession>I4B155</accession>
<dbReference type="AlphaFoldDB" id="I4B155"/>
<evidence type="ECO:0000313" key="2">
    <source>
        <dbReference type="EMBL" id="AFM11012.1"/>
    </source>
</evidence>